<gene>
    <name evidence="1" type="ORF">RJJ65_14090</name>
</gene>
<evidence type="ECO:0000313" key="1">
    <source>
        <dbReference type="EMBL" id="MDR9773782.1"/>
    </source>
</evidence>
<dbReference type="RefSeq" id="WP_310855564.1">
    <property type="nucleotide sequence ID" value="NZ_JAVLSD010000005.1"/>
</dbReference>
<accession>A0AAJ2GQL8</accession>
<sequence>MGGRIDFLFGEPVERFAEFIGQPDPTIICIALRNPEIGCGFEIIGCFPAATSPKTRRISESRSGGISGSRSGIFLDGDGRVCRQQSARHPAEKPRRSEVHRLTFDLDAGLEDQDCNLFWLIGSFVNLLSRQKHASSDRILDVQFIAARTPSRDTDPHPARRCRRSSRVVSIAAHNSLIAPNIN</sequence>
<proteinExistence type="predicted"/>
<evidence type="ECO:0000313" key="2">
    <source>
        <dbReference type="Proteomes" id="UP001268610"/>
    </source>
</evidence>
<name>A0AAJ2GQL8_9HYPH</name>
<organism evidence="1 2">
    <name type="scientific">Rhizobium hidalgonense</name>
    <dbReference type="NCBI Taxonomy" id="1538159"/>
    <lineage>
        <taxon>Bacteria</taxon>
        <taxon>Pseudomonadati</taxon>
        <taxon>Pseudomonadota</taxon>
        <taxon>Alphaproteobacteria</taxon>
        <taxon>Hyphomicrobiales</taxon>
        <taxon>Rhizobiaceae</taxon>
        <taxon>Rhizobium/Agrobacterium group</taxon>
        <taxon>Rhizobium</taxon>
    </lineage>
</organism>
<dbReference type="Proteomes" id="UP001268610">
    <property type="component" value="Unassembled WGS sequence"/>
</dbReference>
<dbReference type="EMBL" id="JAVLSF010000007">
    <property type="protein sequence ID" value="MDR9773782.1"/>
    <property type="molecule type" value="Genomic_DNA"/>
</dbReference>
<reference evidence="1" key="1">
    <citation type="submission" date="2023-04" db="EMBL/GenBank/DDBJ databases">
        <title>Genomic characterization of faba bean (Vicia faba) microsymbionts in Mexican soils.</title>
        <authorList>
            <person name="Rivera Orduna F.N."/>
            <person name="Guevara-Luna J."/>
            <person name="Yan J."/>
            <person name="Arroyo-Herrera I."/>
            <person name="Li Y."/>
            <person name="Vasquez-Murrieta M.S."/>
            <person name="Wang E.T."/>
        </authorList>
    </citation>
    <scope>NUCLEOTIDE SEQUENCE</scope>
    <source>
        <strain evidence="1">CH26</strain>
    </source>
</reference>
<protein>
    <submittedName>
        <fullName evidence="1">Uncharacterized protein</fullName>
    </submittedName>
</protein>
<dbReference type="AlphaFoldDB" id="A0AAJ2GQL8"/>
<comment type="caution">
    <text evidence="1">The sequence shown here is derived from an EMBL/GenBank/DDBJ whole genome shotgun (WGS) entry which is preliminary data.</text>
</comment>